<name>B8HM26_CYAP4</name>
<dbReference type="InterPro" id="IPR012903">
    <property type="entry name" value="Nif11"/>
</dbReference>
<dbReference type="OrthoDB" id="516068at2"/>
<accession>B8HM26</accession>
<dbReference type="AlphaFoldDB" id="B8HM26"/>
<dbReference type="Pfam" id="PF07862">
    <property type="entry name" value="Nif11"/>
    <property type="match status" value="1"/>
</dbReference>
<dbReference type="STRING" id="395961.Cyan7425_3052"/>
<organism evidence="2">
    <name type="scientific">Cyanothece sp. (strain PCC 7425 / ATCC 29141)</name>
    <dbReference type="NCBI Taxonomy" id="395961"/>
    <lineage>
        <taxon>Bacteria</taxon>
        <taxon>Bacillati</taxon>
        <taxon>Cyanobacteriota</taxon>
        <taxon>Cyanophyceae</taxon>
        <taxon>Gomontiellales</taxon>
        <taxon>Cyanothecaceae</taxon>
        <taxon>Cyanothece</taxon>
    </lineage>
</organism>
<gene>
    <name evidence="2" type="ordered locus">Cyan7425_3052</name>
</gene>
<protein>
    <recommendedName>
        <fullName evidence="1">Nif11 domain-containing protein</fullName>
    </recommendedName>
</protein>
<dbReference type="KEGG" id="cyn:Cyan7425_3052"/>
<evidence type="ECO:0000259" key="1">
    <source>
        <dbReference type="Pfam" id="PF07862"/>
    </source>
</evidence>
<dbReference type="EMBL" id="CP001344">
    <property type="protein sequence ID" value="ACL45386.1"/>
    <property type="molecule type" value="Genomic_DNA"/>
</dbReference>
<proteinExistence type="predicted"/>
<feature type="domain" description="Nif11" evidence="1">
    <location>
        <begin position="3"/>
        <end position="50"/>
    </location>
</feature>
<reference evidence="2" key="1">
    <citation type="submission" date="2009-01" db="EMBL/GenBank/DDBJ databases">
        <title>Complete sequence of chromosome Cyanothece sp. PCC 7425.</title>
        <authorList>
            <consortium name="US DOE Joint Genome Institute"/>
            <person name="Lucas S."/>
            <person name="Copeland A."/>
            <person name="Lapidus A."/>
            <person name="Glavina del Rio T."/>
            <person name="Dalin E."/>
            <person name="Tice H."/>
            <person name="Bruce D."/>
            <person name="Goodwin L."/>
            <person name="Pitluck S."/>
            <person name="Sims D."/>
            <person name="Meineke L."/>
            <person name="Brettin T."/>
            <person name="Detter J.C."/>
            <person name="Han C."/>
            <person name="Larimer F."/>
            <person name="Land M."/>
            <person name="Hauser L."/>
            <person name="Kyrpides N."/>
            <person name="Ovchinnikova G."/>
            <person name="Liberton M."/>
            <person name="Stoeckel J."/>
            <person name="Banerjee A."/>
            <person name="Singh A."/>
            <person name="Page L."/>
            <person name="Sato H."/>
            <person name="Zhao L."/>
            <person name="Sherman L."/>
            <person name="Pakrasi H."/>
            <person name="Richardson P."/>
        </authorList>
    </citation>
    <scope>NUCLEOTIDE SEQUENCE</scope>
    <source>
        <strain evidence="2">PCC 7425</strain>
    </source>
</reference>
<evidence type="ECO:0000313" key="2">
    <source>
        <dbReference type="EMBL" id="ACL45386.1"/>
    </source>
</evidence>
<dbReference type="NCBIfam" id="TIGR03798">
    <property type="entry name" value="leader_Nif11"/>
    <property type="match status" value="1"/>
</dbReference>
<dbReference type="HOGENOM" id="CLU_178480_0_0_3"/>
<dbReference type="InterPro" id="IPR022516">
    <property type="entry name" value="CHP03798_Ocin"/>
</dbReference>
<sequence length="101" mass="10787">MSQSLEQFRQQVLQDPTLAEQFKAVQSPEEFANLAVRLGQEGGYNFTVEEVMAAIAQQSSSHESIELSDAQLEAVAGGEDTPYCGPTQATQIGCCNCGGTN</sequence>
<dbReference type="eggNOG" id="ENOG5034CC1">
    <property type="taxonomic scope" value="Bacteria"/>
</dbReference>